<dbReference type="SUPFAM" id="SSF51735">
    <property type="entry name" value="NAD(P)-binding Rossmann-fold domains"/>
    <property type="match status" value="1"/>
</dbReference>
<dbReference type="GO" id="GO:0016491">
    <property type="term" value="F:oxidoreductase activity"/>
    <property type="evidence" value="ECO:0007669"/>
    <property type="project" value="UniProtKB-KW"/>
</dbReference>
<evidence type="ECO:0000313" key="4">
    <source>
        <dbReference type="Ensembl" id="ENSSANP00000040440.1"/>
    </source>
</evidence>
<evidence type="ECO:0000256" key="1">
    <source>
        <dbReference type="ARBA" id="ARBA00006484"/>
    </source>
</evidence>
<dbReference type="InterPro" id="IPR002347">
    <property type="entry name" value="SDR_fam"/>
</dbReference>
<dbReference type="PRINTS" id="PR00081">
    <property type="entry name" value="GDHRDH"/>
</dbReference>
<dbReference type="Proteomes" id="UP000472260">
    <property type="component" value="Unassembled WGS sequence"/>
</dbReference>
<evidence type="ECO:0000256" key="2">
    <source>
        <dbReference type="ARBA" id="ARBA00023002"/>
    </source>
</evidence>
<evidence type="ECO:0000313" key="5">
    <source>
        <dbReference type="Proteomes" id="UP000472260"/>
    </source>
</evidence>
<dbReference type="Gene3D" id="3.40.50.720">
    <property type="entry name" value="NAD(P)-binding Rossmann-like Domain"/>
    <property type="match status" value="1"/>
</dbReference>
<accession>A0A671N7H4</accession>
<protein>
    <submittedName>
        <fullName evidence="4">Zgc:113142</fullName>
    </submittedName>
</protein>
<proteinExistence type="inferred from homology"/>
<dbReference type="PANTHER" id="PTHR43313:SF43">
    <property type="entry name" value="D-BETA-HYDROXYBUTYRATE DEHYDROGENASE, MITOCHONDRIAL"/>
    <property type="match status" value="1"/>
</dbReference>
<name>A0A671N7H4_9TELE</name>
<reference evidence="4" key="2">
    <citation type="submission" date="2025-09" db="UniProtKB">
        <authorList>
            <consortium name="Ensembl"/>
        </authorList>
    </citation>
    <scope>IDENTIFICATION</scope>
</reference>
<dbReference type="PANTHER" id="PTHR43313">
    <property type="entry name" value="SHORT-CHAIN DEHYDROGENASE/REDUCTASE FAMILY 9C"/>
    <property type="match status" value="1"/>
</dbReference>
<dbReference type="AlphaFoldDB" id="A0A671N7H4"/>
<dbReference type="Pfam" id="PF00106">
    <property type="entry name" value="adh_short"/>
    <property type="match status" value="1"/>
</dbReference>
<dbReference type="Ensembl" id="ENSSANT00000043058.1">
    <property type="protein sequence ID" value="ENSSANP00000040440.1"/>
    <property type="gene ID" value="ENSSANG00000020568.1"/>
</dbReference>
<feature type="transmembrane region" description="Helical" evidence="3">
    <location>
        <begin position="286"/>
        <end position="305"/>
    </location>
</feature>
<dbReference type="GO" id="GO:0008202">
    <property type="term" value="P:steroid metabolic process"/>
    <property type="evidence" value="ECO:0007669"/>
    <property type="project" value="TreeGrafter"/>
</dbReference>
<organism evidence="4 5">
    <name type="scientific">Sinocyclocheilus anshuiensis</name>
    <dbReference type="NCBI Taxonomy" id="1608454"/>
    <lineage>
        <taxon>Eukaryota</taxon>
        <taxon>Metazoa</taxon>
        <taxon>Chordata</taxon>
        <taxon>Craniata</taxon>
        <taxon>Vertebrata</taxon>
        <taxon>Euteleostomi</taxon>
        <taxon>Actinopterygii</taxon>
        <taxon>Neopterygii</taxon>
        <taxon>Teleostei</taxon>
        <taxon>Ostariophysi</taxon>
        <taxon>Cypriniformes</taxon>
        <taxon>Cyprinidae</taxon>
        <taxon>Cyprininae</taxon>
        <taxon>Sinocyclocheilus</taxon>
    </lineage>
</organism>
<comment type="similarity">
    <text evidence="1">Belongs to the short-chain dehydrogenases/reductases (SDR) family.</text>
</comment>
<keyword evidence="3" id="KW-1133">Transmembrane helix</keyword>
<dbReference type="InterPro" id="IPR020904">
    <property type="entry name" value="Sc_DH/Rdtase_CS"/>
</dbReference>
<evidence type="ECO:0000256" key="3">
    <source>
        <dbReference type="SAM" id="Phobius"/>
    </source>
</evidence>
<keyword evidence="3" id="KW-0472">Membrane</keyword>
<dbReference type="PROSITE" id="PS00061">
    <property type="entry name" value="ADH_SHORT"/>
    <property type="match status" value="1"/>
</dbReference>
<dbReference type="InterPro" id="IPR036291">
    <property type="entry name" value="NAD(P)-bd_dom_sf"/>
</dbReference>
<reference evidence="4" key="1">
    <citation type="submission" date="2025-08" db="UniProtKB">
        <authorList>
            <consortium name="Ensembl"/>
        </authorList>
    </citation>
    <scope>IDENTIFICATION</scope>
</reference>
<feature type="transmembrane region" description="Helical" evidence="3">
    <location>
        <begin position="12"/>
        <end position="30"/>
    </location>
</feature>
<keyword evidence="2" id="KW-0560">Oxidoreductase</keyword>
<sequence length="318" mass="35931">MHLYICLIVEHIYTYFGLVICFMLWAKTVFHAENGLSDGFGRAVLITGCDSGFGHHLAKKLDRMGFTVFAGCLCPEGPGAQSLVEEGSDRIKVLKLDVTKDEDVSLAKDFVQANLPEKGSLYAVVNNAGISDWGETEWSTAKDFQNMADVNLFGRMLYVSSIFSFYNCLNMGAYSVSKWGLEAFADCLRVEMASFGVKVSIIQPGNFGIATNILHKKTPQDVWDEFDDARKLTFNKKYTEMACEYFNSLCTSGFKDCSMVINAMLHALTAPKPQTRYLLVSWREMFFFYICPFLPTFITDSVFHVSSMYRKRKVMLYS</sequence>
<keyword evidence="5" id="KW-1185">Reference proteome</keyword>
<keyword evidence="3" id="KW-0812">Transmembrane</keyword>